<feature type="signal peptide" evidence="3">
    <location>
        <begin position="1"/>
        <end position="20"/>
    </location>
</feature>
<gene>
    <name evidence="5" type="ORF">PMIN01_10337</name>
</gene>
<sequence length="494" mass="55008">MRSSILAVGVALGAGLGVFASPTPPPESGFDERSEMRDVFKKLKASANTDWQPCHYWFQCMVLRMPLDHDDSSLGTVAIGFVKSPADEKSKDPQDILFNPGGPGASGIEVMVDGIDAIRQRLGWEHNIESSAIDVLKLRPDEIRPPEWLAQSKGEDPSTSQLWYYGASYGPILGAAFADRCPRRVGRLILDSVPDAEAYFSGDWTANIVDADRDLEEFFSLCQEAGPSSCKFWDHSVSRIKQRFNAINAKLATWTTHIENGGYFFNSRDFRQSVSKAIHDPKNYFSTLASFLADLERAIQRGFRERDEIESLDELNPRGLLYDGLDFEARFFIACTDADGRHNLSSFNDFIIHVNTEYNTSRYMGEGLASAAAMCRHMSIRAPRSQVVYPERLGVNTTANPILFLSISIDPVTPIQGARKMTKKFRGSRLLEQQGIGHTTFSGDSPCTEDVVQRYLKNASLPPEVFICRGDGNPFRWSGVRRTTLVGFPGVSFV</sequence>
<comment type="similarity">
    <text evidence="1">Belongs to the peptidase S33 family.</text>
</comment>
<evidence type="ECO:0000259" key="4">
    <source>
        <dbReference type="Pfam" id="PF08386"/>
    </source>
</evidence>
<evidence type="ECO:0000256" key="3">
    <source>
        <dbReference type="SAM" id="SignalP"/>
    </source>
</evidence>
<evidence type="ECO:0000256" key="2">
    <source>
        <dbReference type="ARBA" id="ARBA00022801"/>
    </source>
</evidence>
<organism evidence="5 6">
    <name type="scientific">Paraphaeosphaeria minitans</name>
    <dbReference type="NCBI Taxonomy" id="565426"/>
    <lineage>
        <taxon>Eukaryota</taxon>
        <taxon>Fungi</taxon>
        <taxon>Dikarya</taxon>
        <taxon>Ascomycota</taxon>
        <taxon>Pezizomycotina</taxon>
        <taxon>Dothideomycetes</taxon>
        <taxon>Pleosporomycetidae</taxon>
        <taxon>Pleosporales</taxon>
        <taxon>Massarineae</taxon>
        <taxon>Didymosphaeriaceae</taxon>
        <taxon>Paraphaeosphaeria</taxon>
    </lineage>
</organism>
<dbReference type="PANTHER" id="PTHR43248">
    <property type="entry name" value="2-SUCCINYL-6-HYDROXY-2,4-CYCLOHEXADIENE-1-CARBOXYLATE SYNTHASE"/>
    <property type="match status" value="1"/>
</dbReference>
<proteinExistence type="inferred from homology"/>
<evidence type="ECO:0000313" key="6">
    <source>
        <dbReference type="Proteomes" id="UP000756921"/>
    </source>
</evidence>
<dbReference type="OrthoDB" id="425534at2759"/>
<dbReference type="Pfam" id="PF08386">
    <property type="entry name" value="Abhydrolase_4"/>
    <property type="match status" value="1"/>
</dbReference>
<dbReference type="AlphaFoldDB" id="A0A9P6KLX3"/>
<dbReference type="InterPro" id="IPR013595">
    <property type="entry name" value="Pept_S33_TAP-like_C"/>
</dbReference>
<keyword evidence="3" id="KW-0732">Signal</keyword>
<dbReference type="GO" id="GO:0016787">
    <property type="term" value="F:hydrolase activity"/>
    <property type="evidence" value="ECO:0007669"/>
    <property type="project" value="UniProtKB-KW"/>
</dbReference>
<dbReference type="Proteomes" id="UP000756921">
    <property type="component" value="Unassembled WGS sequence"/>
</dbReference>
<accession>A0A9P6KLX3</accession>
<evidence type="ECO:0000313" key="5">
    <source>
        <dbReference type="EMBL" id="KAF9731320.1"/>
    </source>
</evidence>
<keyword evidence="6" id="KW-1185">Reference proteome</keyword>
<name>A0A9P6KLX3_9PLEO</name>
<dbReference type="SUPFAM" id="SSF53474">
    <property type="entry name" value="alpha/beta-Hydrolases"/>
    <property type="match status" value="1"/>
</dbReference>
<feature type="domain" description="Peptidase S33 tripeptidyl aminopeptidase-like C-terminal" evidence="4">
    <location>
        <begin position="363"/>
        <end position="464"/>
    </location>
</feature>
<dbReference type="Gene3D" id="3.40.50.1820">
    <property type="entry name" value="alpha/beta hydrolase"/>
    <property type="match status" value="1"/>
</dbReference>
<evidence type="ECO:0000256" key="1">
    <source>
        <dbReference type="ARBA" id="ARBA00010088"/>
    </source>
</evidence>
<feature type="chain" id="PRO_5040181972" description="Peptidase S33 tripeptidyl aminopeptidase-like C-terminal domain-containing protein" evidence="3">
    <location>
        <begin position="21"/>
        <end position="494"/>
    </location>
</feature>
<dbReference type="InterPro" id="IPR051601">
    <property type="entry name" value="Serine_prot/Carboxylest_S33"/>
</dbReference>
<keyword evidence="2" id="KW-0378">Hydrolase</keyword>
<reference evidence="5" key="1">
    <citation type="journal article" date="2020" name="Mol. Plant Microbe Interact.">
        <title>Genome Sequence of the Biocontrol Agent Coniothyrium minitans strain Conio (IMI 134523).</title>
        <authorList>
            <person name="Patel D."/>
            <person name="Shittu T.A."/>
            <person name="Baroncelli R."/>
            <person name="Muthumeenakshi S."/>
            <person name="Osborne T.H."/>
            <person name="Janganan T.K."/>
            <person name="Sreenivasaprasad S."/>
        </authorList>
    </citation>
    <scope>NUCLEOTIDE SEQUENCE</scope>
    <source>
        <strain evidence="5">Conio</strain>
    </source>
</reference>
<dbReference type="InterPro" id="IPR029058">
    <property type="entry name" value="AB_hydrolase_fold"/>
</dbReference>
<protein>
    <recommendedName>
        <fullName evidence="4">Peptidase S33 tripeptidyl aminopeptidase-like C-terminal domain-containing protein</fullName>
    </recommendedName>
</protein>
<dbReference type="PANTHER" id="PTHR43248:SF25">
    <property type="entry name" value="AB HYDROLASE-1 DOMAIN-CONTAINING PROTEIN-RELATED"/>
    <property type="match status" value="1"/>
</dbReference>
<dbReference type="EMBL" id="WJXW01000012">
    <property type="protein sequence ID" value="KAF9731320.1"/>
    <property type="molecule type" value="Genomic_DNA"/>
</dbReference>
<comment type="caution">
    <text evidence="5">The sequence shown here is derived from an EMBL/GenBank/DDBJ whole genome shotgun (WGS) entry which is preliminary data.</text>
</comment>